<protein>
    <recommendedName>
        <fullName evidence="3">Cell wall protein</fullName>
    </recommendedName>
</protein>
<evidence type="ECO:0008006" key="3">
    <source>
        <dbReference type="Google" id="ProtNLM"/>
    </source>
</evidence>
<name>A0ABR3T6N6_9PEZI</name>
<reference evidence="1 2" key="1">
    <citation type="journal article" date="2023" name="Plant Dis.">
        <title>First Report of Diplodia intermedia Causing Canker and Dieback Diseases on Apple Trees in Canada.</title>
        <authorList>
            <person name="Ellouze W."/>
            <person name="Ilyukhin E."/>
            <person name="Sulman M."/>
            <person name="Ali S."/>
        </authorList>
    </citation>
    <scope>NUCLEOTIDE SEQUENCE [LARGE SCALE GENOMIC DNA]</scope>
    <source>
        <strain evidence="1 2">M45-28</strain>
    </source>
</reference>
<keyword evidence="2" id="KW-1185">Reference proteome</keyword>
<gene>
    <name evidence="1" type="ORF">SLS58_010423</name>
</gene>
<comment type="caution">
    <text evidence="1">The sequence shown here is derived from an EMBL/GenBank/DDBJ whole genome shotgun (WGS) entry which is preliminary data.</text>
</comment>
<sequence>MPQNFTLTAIKPGSPIDHSPIAATQSSLWLKSPHEQPATFQLRNDEVFLYAEPAPSQKLYTDRSGMGQGVLQYTHDAAQAATLNPNRIEQSGWAVHGDKLQLRGTGFLATPGGEGGAWRVWMDTGNKNPAGQQGGVGFEVRVVPVPHPVGKHYSNL</sequence>
<evidence type="ECO:0000313" key="1">
    <source>
        <dbReference type="EMBL" id="KAL1635028.1"/>
    </source>
</evidence>
<accession>A0ABR3T6N6</accession>
<evidence type="ECO:0000313" key="2">
    <source>
        <dbReference type="Proteomes" id="UP001521184"/>
    </source>
</evidence>
<proteinExistence type="predicted"/>
<organism evidence="1 2">
    <name type="scientific">Diplodia intermedia</name>
    <dbReference type="NCBI Taxonomy" id="856260"/>
    <lineage>
        <taxon>Eukaryota</taxon>
        <taxon>Fungi</taxon>
        <taxon>Dikarya</taxon>
        <taxon>Ascomycota</taxon>
        <taxon>Pezizomycotina</taxon>
        <taxon>Dothideomycetes</taxon>
        <taxon>Dothideomycetes incertae sedis</taxon>
        <taxon>Botryosphaeriales</taxon>
        <taxon>Botryosphaeriaceae</taxon>
        <taxon>Diplodia</taxon>
    </lineage>
</organism>
<dbReference type="Proteomes" id="UP001521184">
    <property type="component" value="Unassembled WGS sequence"/>
</dbReference>
<dbReference type="EMBL" id="JAKEKT020000122">
    <property type="protein sequence ID" value="KAL1635028.1"/>
    <property type="molecule type" value="Genomic_DNA"/>
</dbReference>